<dbReference type="InterPro" id="IPR040085">
    <property type="entry name" value="MJ0674-like"/>
</dbReference>
<evidence type="ECO:0000259" key="6">
    <source>
        <dbReference type="Pfam" id="PF04055"/>
    </source>
</evidence>
<evidence type="ECO:0000256" key="4">
    <source>
        <dbReference type="ARBA" id="ARBA00023014"/>
    </source>
</evidence>
<evidence type="ECO:0000256" key="2">
    <source>
        <dbReference type="ARBA" id="ARBA00022723"/>
    </source>
</evidence>
<protein>
    <submittedName>
        <fullName evidence="7">Radical SAM domain containing protein</fullName>
    </submittedName>
</protein>
<evidence type="ECO:0000313" key="8">
    <source>
        <dbReference type="Proteomes" id="UP000011728"/>
    </source>
</evidence>
<dbReference type="SFLD" id="SFLDG01099">
    <property type="entry name" value="Uncharacterised_Radical_SAM_Su"/>
    <property type="match status" value="1"/>
</dbReference>
<dbReference type="KEGG" id="csr:Cspa_c00500"/>
<keyword evidence="8" id="KW-1185">Reference proteome</keyword>
<dbReference type="Proteomes" id="UP000011728">
    <property type="component" value="Chromosome"/>
</dbReference>
<feature type="domain" description="Radical SAM core" evidence="6">
    <location>
        <begin position="69"/>
        <end position="208"/>
    </location>
</feature>
<reference evidence="7 8" key="1">
    <citation type="submission" date="2013-02" db="EMBL/GenBank/DDBJ databases">
        <title>Genome sequence of Clostridium saccharoperbutylacetonicum N1-4(HMT).</title>
        <authorList>
            <person name="Poehlein A."/>
            <person name="Daniel R."/>
        </authorList>
    </citation>
    <scope>NUCLEOTIDE SEQUENCE [LARGE SCALE GENOMIC DNA]</scope>
    <source>
        <strain evidence="8">N1-4(HMT)</strain>
    </source>
</reference>
<feature type="binding site" evidence="5">
    <location>
        <position position="80"/>
    </location>
    <ligand>
        <name>[4Fe-4S] cluster</name>
        <dbReference type="ChEBI" id="CHEBI:49883"/>
        <note>4Fe-4S-S-AdoMet</note>
    </ligand>
</feature>
<dbReference type="PANTHER" id="PTHR43075:SF1">
    <property type="entry name" value="FORMATE LYASE ACTIVATING ENZYME, PUTATIVE (AFU_ORTHOLOGUE AFUA_2G15630)-RELATED"/>
    <property type="match status" value="1"/>
</dbReference>
<dbReference type="STRING" id="36745.CLSAP_00500"/>
<dbReference type="SUPFAM" id="SSF102114">
    <property type="entry name" value="Radical SAM enzymes"/>
    <property type="match status" value="1"/>
</dbReference>
<dbReference type="GO" id="GO:0046872">
    <property type="term" value="F:metal ion binding"/>
    <property type="evidence" value="ECO:0007669"/>
    <property type="project" value="UniProtKB-KW"/>
</dbReference>
<keyword evidence="3 5" id="KW-0408">Iron</keyword>
<dbReference type="Gene3D" id="3.20.20.70">
    <property type="entry name" value="Aldolase class I"/>
    <property type="match status" value="1"/>
</dbReference>
<evidence type="ECO:0000256" key="3">
    <source>
        <dbReference type="ARBA" id="ARBA00023004"/>
    </source>
</evidence>
<dbReference type="PATRIC" id="fig|931276.5.peg.42"/>
<sequence>MTNSINTIDNNNLNMLNECKLCNRNCKVNRNNDETGFCKASNKVRLAKAFLHLWEEPPISQGKGSGTVFFSHCNFNCVFCQNYDISQGNTEIQNPNCKTSVIGLDVSIERLSEIFLELQEKGANNINLVTPTHYVPQIIEALKIAKKNNLNIPILYNTNGYDSIETLKALNGYIDVYLPDFKYFNDKYALKYSKVSNYASNTIKVVDEMLNQVGTPKFDSEGRIIKGVIVRHLMLPGLLFDSKKIVDLLYSRYGSNIYISLMNQYVPMFNACNYPEINKRLNTKHYDSLINYALELGVTNGFIQDEGSNTTDFIPSFNLDGILKSQ</sequence>
<keyword evidence="4 5" id="KW-0411">Iron-sulfur</keyword>
<dbReference type="EMBL" id="CP004121">
    <property type="protein sequence ID" value="AGF53885.1"/>
    <property type="molecule type" value="Genomic_DNA"/>
</dbReference>
<keyword evidence="1 5" id="KW-0949">S-adenosyl-L-methionine</keyword>
<dbReference type="InterPro" id="IPR016431">
    <property type="entry name" value="Pyrv-formate_lyase-activ_prd"/>
</dbReference>
<dbReference type="PANTHER" id="PTHR43075">
    <property type="entry name" value="FORMATE LYASE ACTIVATING ENZYME, PUTATIVE (AFU_ORTHOLOGUE AFUA_2G15630)-RELATED"/>
    <property type="match status" value="1"/>
</dbReference>
<organism evidence="7 8">
    <name type="scientific">Clostridium saccharoperbutylacetonicum N1-4(HMT)</name>
    <dbReference type="NCBI Taxonomy" id="931276"/>
    <lineage>
        <taxon>Bacteria</taxon>
        <taxon>Bacillati</taxon>
        <taxon>Bacillota</taxon>
        <taxon>Clostridia</taxon>
        <taxon>Eubacteriales</taxon>
        <taxon>Clostridiaceae</taxon>
        <taxon>Clostridium</taxon>
    </lineage>
</organism>
<name>M1LM49_9CLOT</name>
<dbReference type="GO" id="GO:0003824">
    <property type="term" value="F:catalytic activity"/>
    <property type="evidence" value="ECO:0007669"/>
    <property type="project" value="InterPro"/>
</dbReference>
<dbReference type="GO" id="GO:0051536">
    <property type="term" value="F:iron-sulfur cluster binding"/>
    <property type="evidence" value="ECO:0007669"/>
    <property type="project" value="UniProtKB-KW"/>
</dbReference>
<comment type="cofactor">
    <cofactor evidence="5">
        <name>[4Fe-4S] cluster</name>
        <dbReference type="ChEBI" id="CHEBI:49883"/>
    </cofactor>
    <text evidence="5">Binds 1 [4Fe-4S] cluster. The cluster is coordinated with 3 cysteines and an exchangeable S-adenosyl-L-methionine.</text>
</comment>
<evidence type="ECO:0000256" key="5">
    <source>
        <dbReference type="PIRSR" id="PIRSR004869-50"/>
    </source>
</evidence>
<dbReference type="AlphaFoldDB" id="M1LM49"/>
<feature type="binding site" evidence="5">
    <location>
        <position position="73"/>
    </location>
    <ligand>
        <name>[4Fe-4S] cluster</name>
        <dbReference type="ChEBI" id="CHEBI:49883"/>
        <note>4Fe-4S-S-AdoMet</note>
    </ligand>
</feature>
<dbReference type="HOGENOM" id="CLU_062674_0_1_9"/>
<gene>
    <name evidence="7" type="ORF">Cspa_c00500</name>
</gene>
<evidence type="ECO:0000256" key="1">
    <source>
        <dbReference type="ARBA" id="ARBA00022691"/>
    </source>
</evidence>
<dbReference type="InterPro" id="IPR058240">
    <property type="entry name" value="rSAM_sf"/>
</dbReference>
<dbReference type="Pfam" id="PF04055">
    <property type="entry name" value="Radical_SAM"/>
    <property type="match status" value="1"/>
</dbReference>
<proteinExistence type="predicted"/>
<dbReference type="PIRSF" id="PIRSF004869">
    <property type="entry name" value="PflX_prd"/>
    <property type="match status" value="1"/>
</dbReference>
<dbReference type="SFLD" id="SFLDS00029">
    <property type="entry name" value="Radical_SAM"/>
    <property type="match status" value="1"/>
</dbReference>
<keyword evidence="2 5" id="KW-0479">Metal-binding</keyword>
<dbReference type="InterPro" id="IPR013785">
    <property type="entry name" value="Aldolase_TIM"/>
</dbReference>
<accession>M1LM49</accession>
<dbReference type="RefSeq" id="WP_015390221.1">
    <property type="nucleotide sequence ID" value="NC_020291.1"/>
</dbReference>
<feature type="binding site" evidence="5">
    <location>
        <position position="77"/>
    </location>
    <ligand>
        <name>[4Fe-4S] cluster</name>
        <dbReference type="ChEBI" id="CHEBI:49883"/>
        <note>4Fe-4S-S-AdoMet</note>
    </ligand>
</feature>
<dbReference type="OrthoDB" id="9781783at2"/>
<dbReference type="InterPro" id="IPR007197">
    <property type="entry name" value="rSAM"/>
</dbReference>
<dbReference type="eggNOG" id="COG1313">
    <property type="taxonomic scope" value="Bacteria"/>
</dbReference>
<dbReference type="CDD" id="cd01335">
    <property type="entry name" value="Radical_SAM"/>
    <property type="match status" value="1"/>
</dbReference>
<evidence type="ECO:0000313" key="7">
    <source>
        <dbReference type="EMBL" id="AGF53885.1"/>
    </source>
</evidence>